<evidence type="ECO:0000313" key="3">
    <source>
        <dbReference type="EMBL" id="CAL5976914.1"/>
    </source>
</evidence>
<reference evidence="2" key="1">
    <citation type="submission" date="2023-06" db="EMBL/GenBank/DDBJ databases">
        <authorList>
            <person name="Kurt Z."/>
        </authorList>
    </citation>
    <scope>NUCLEOTIDE SEQUENCE</scope>
</reference>
<dbReference type="Proteomes" id="UP001642409">
    <property type="component" value="Unassembled WGS sequence"/>
</dbReference>
<dbReference type="EMBL" id="CAXDID020000007">
    <property type="protein sequence ID" value="CAL5976914.1"/>
    <property type="molecule type" value="Genomic_DNA"/>
</dbReference>
<organism evidence="2">
    <name type="scientific">Hexamita inflata</name>
    <dbReference type="NCBI Taxonomy" id="28002"/>
    <lineage>
        <taxon>Eukaryota</taxon>
        <taxon>Metamonada</taxon>
        <taxon>Diplomonadida</taxon>
        <taxon>Hexamitidae</taxon>
        <taxon>Hexamitinae</taxon>
        <taxon>Hexamita</taxon>
    </lineage>
</organism>
<dbReference type="EMBL" id="CATOUU010000952">
    <property type="protein sequence ID" value="CAI9962325.1"/>
    <property type="molecule type" value="Genomic_DNA"/>
</dbReference>
<keyword evidence="4" id="KW-1185">Reference proteome</keyword>
<keyword evidence="1 2" id="KW-0812">Transmembrane</keyword>
<proteinExistence type="predicted"/>
<keyword evidence="1" id="KW-0472">Membrane</keyword>
<protein>
    <submittedName>
        <fullName evidence="2">Transmembrane domain-containing protein</fullName>
    </submittedName>
    <submittedName>
        <fullName evidence="3">Transmembrane_domain-containing protein</fullName>
    </submittedName>
</protein>
<accession>A0AA86QPQ3</accession>
<evidence type="ECO:0000256" key="1">
    <source>
        <dbReference type="SAM" id="Phobius"/>
    </source>
</evidence>
<reference evidence="3 4" key="2">
    <citation type="submission" date="2024-07" db="EMBL/GenBank/DDBJ databases">
        <authorList>
            <person name="Akdeniz Z."/>
        </authorList>
    </citation>
    <scope>NUCLEOTIDE SEQUENCE [LARGE SCALE GENOMIC DNA]</scope>
</reference>
<dbReference type="AlphaFoldDB" id="A0AA86QPQ3"/>
<evidence type="ECO:0000313" key="2">
    <source>
        <dbReference type="EMBL" id="CAI9962325.1"/>
    </source>
</evidence>
<evidence type="ECO:0000313" key="4">
    <source>
        <dbReference type="Proteomes" id="UP001642409"/>
    </source>
</evidence>
<gene>
    <name evidence="3" type="ORF">HINF_LOCUS4054</name>
    <name evidence="2" type="ORF">HINF_LOCUS49970</name>
</gene>
<sequence length="172" mass="19712">MSQNALDQVTATAKKIYDKTLPPQNSLMSRIDMVLINFVRIFKKLIKTKKCPPVVDFTNAFSTKLVLTSENEILTAKIIILTILSLLRPQQFVQNVTLFNLWFISLYIYREHLLQNKRQVHPAEVSGFVFAVTFVVGKILKFKNVFGTSFGFGLLMGLVDVAYRIIDYGYRL</sequence>
<feature type="transmembrane region" description="Helical" evidence="1">
    <location>
        <begin position="146"/>
        <end position="166"/>
    </location>
</feature>
<comment type="caution">
    <text evidence="2">The sequence shown here is derived from an EMBL/GenBank/DDBJ whole genome shotgun (WGS) entry which is preliminary data.</text>
</comment>
<keyword evidence="1" id="KW-1133">Transmembrane helix</keyword>
<name>A0AA86QPQ3_9EUKA</name>